<organism evidence="11">
    <name type="scientific">Vitis vinifera</name>
    <name type="common">Grape</name>
    <dbReference type="NCBI Taxonomy" id="29760"/>
    <lineage>
        <taxon>Eukaryota</taxon>
        <taxon>Viridiplantae</taxon>
        <taxon>Streptophyta</taxon>
        <taxon>Embryophyta</taxon>
        <taxon>Tracheophyta</taxon>
        <taxon>Spermatophyta</taxon>
        <taxon>Magnoliopsida</taxon>
        <taxon>eudicotyledons</taxon>
        <taxon>Gunneridae</taxon>
        <taxon>Pentapetalae</taxon>
        <taxon>rosids</taxon>
        <taxon>Vitales</taxon>
        <taxon>Vitaceae</taxon>
        <taxon>Viteae</taxon>
        <taxon>Vitis</taxon>
    </lineage>
</organism>
<protein>
    <submittedName>
        <fullName evidence="11">Uncharacterized protein</fullName>
    </submittedName>
</protein>
<dbReference type="EMBL" id="AM484436">
    <property type="protein sequence ID" value="CAN81903.1"/>
    <property type="molecule type" value="Genomic_DNA"/>
</dbReference>
<dbReference type="Pfam" id="PF26138">
    <property type="entry name" value="DUF8040"/>
    <property type="match status" value="1"/>
</dbReference>
<dbReference type="GO" id="GO:0005634">
    <property type="term" value="C:nucleus"/>
    <property type="evidence" value="ECO:0007669"/>
    <property type="project" value="UniProtKB-SubCell"/>
</dbReference>
<keyword evidence="4" id="KW-0540">Nuclease</keyword>
<proteinExistence type="inferred from homology"/>
<evidence type="ECO:0000256" key="2">
    <source>
        <dbReference type="ARBA" id="ARBA00004123"/>
    </source>
</evidence>
<name>A5C6X6_VITVI</name>
<evidence type="ECO:0000256" key="4">
    <source>
        <dbReference type="ARBA" id="ARBA00022722"/>
    </source>
</evidence>
<dbReference type="GO" id="GO:0046872">
    <property type="term" value="F:metal ion binding"/>
    <property type="evidence" value="ECO:0007669"/>
    <property type="project" value="UniProtKB-KW"/>
</dbReference>
<evidence type="ECO:0000313" key="11">
    <source>
        <dbReference type="EMBL" id="CAN81903.1"/>
    </source>
</evidence>
<comment type="cofactor">
    <cofactor evidence="1">
        <name>a divalent metal cation</name>
        <dbReference type="ChEBI" id="CHEBI:60240"/>
    </cofactor>
</comment>
<comment type="subcellular location">
    <subcellularLocation>
        <location evidence="2">Nucleus</location>
    </subcellularLocation>
</comment>
<evidence type="ECO:0000259" key="9">
    <source>
        <dbReference type="Pfam" id="PF13359"/>
    </source>
</evidence>
<dbReference type="InterPro" id="IPR027806">
    <property type="entry name" value="HARBI1_dom"/>
</dbReference>
<feature type="domain" description="DUF8040" evidence="10">
    <location>
        <begin position="249"/>
        <end position="339"/>
    </location>
</feature>
<dbReference type="GO" id="GO:0016787">
    <property type="term" value="F:hydrolase activity"/>
    <property type="evidence" value="ECO:0007669"/>
    <property type="project" value="UniProtKB-KW"/>
</dbReference>
<evidence type="ECO:0000259" key="10">
    <source>
        <dbReference type="Pfam" id="PF26138"/>
    </source>
</evidence>
<dbReference type="InterPro" id="IPR045249">
    <property type="entry name" value="HARBI1-like"/>
</dbReference>
<keyword evidence="6" id="KW-0378">Hydrolase</keyword>
<comment type="similarity">
    <text evidence="3">Belongs to the HARBI1 family.</text>
</comment>
<evidence type="ECO:0000256" key="7">
    <source>
        <dbReference type="ARBA" id="ARBA00023242"/>
    </source>
</evidence>
<dbReference type="AlphaFoldDB" id="A5C6X6"/>
<accession>A5C6X6</accession>
<feature type="compositionally biased region" description="Polar residues" evidence="8">
    <location>
        <begin position="125"/>
        <end position="141"/>
    </location>
</feature>
<dbReference type="PANTHER" id="PTHR22930">
    <property type="match status" value="1"/>
</dbReference>
<sequence length="599" mass="69417">MSQNIEISRVNWTDPIQRKHFIDLCLQEANKGFRSGGGLKSSAWPRIAEELEKLLGKRHGYNSVTKTFDWPAEKWEEYLQKYSEAKQFRFKPLANVEELEALFGGVLATGSKNWSSRGVIASGAEESSTHSTSMPSETSISLEEDEDLPKNTNDEAEGSKKIQKKGKKEQTQEEMYRIVNVLENFEGPTVKECMKILKRLLTYEDPLYYVAINAFCKKKEYREIFLWRILHITQIVQVYHHQVKMKIQSSLFIQELLNGSSSTCYELMRMEKHGFISLCHMFREKGWLVDSKHLNVEEKMAMFLMTISHNLRNRLIKNRFQHSSQTIHKYFHEVLVAMVNFSKEMITPPSFNDSSNGISNRRLRQIFKDVVGAIDGTLIHACIPTNQQVPYRGRGRGECFQNVMAVCDFDMIFRFVVVGWEGTAHDSRVLTETIRNPQHNFPMPPSEKYYLVDAAYTHTQGFMTPYRNVHYWLSDFRSGGKAVGKEEIFNQCHARLRNVIERAFGVVKACFPILKRMAPYSFTTQTKIVMTCFSIHNFLQQISVADRLFSEYDNEVELESDNANQNQNSTTSNFFAASDQEFMQQFRNQIANELFEVFS</sequence>
<gene>
    <name evidence="11" type="ORF">VITISV_041568</name>
</gene>
<dbReference type="Pfam" id="PF13359">
    <property type="entry name" value="DDE_Tnp_4"/>
    <property type="match status" value="1"/>
</dbReference>
<evidence type="ECO:0000256" key="5">
    <source>
        <dbReference type="ARBA" id="ARBA00022723"/>
    </source>
</evidence>
<keyword evidence="7" id="KW-0539">Nucleus</keyword>
<keyword evidence="5" id="KW-0479">Metal-binding</keyword>
<feature type="compositionally biased region" description="Basic and acidic residues" evidence="8">
    <location>
        <begin position="148"/>
        <end position="160"/>
    </location>
</feature>
<feature type="domain" description="DDE Tnp4" evidence="9">
    <location>
        <begin position="374"/>
        <end position="537"/>
    </location>
</feature>
<reference evidence="11" key="1">
    <citation type="journal article" date="2007" name="PLoS ONE">
        <title>The first genome sequence of an elite grapevine cultivar (Pinot noir Vitis vinifera L.): coping with a highly heterozygous genome.</title>
        <authorList>
            <person name="Velasco R."/>
            <person name="Zharkikh A."/>
            <person name="Troggio M."/>
            <person name="Cartwright D.A."/>
            <person name="Cestaro A."/>
            <person name="Pruss D."/>
            <person name="Pindo M."/>
            <person name="FitzGerald L.M."/>
            <person name="Vezzulli S."/>
            <person name="Reid J."/>
            <person name="Malacarne G."/>
            <person name="Iliev D."/>
            <person name="Coppola G."/>
            <person name="Wardell B."/>
            <person name="Micheletti D."/>
            <person name="Macalma T."/>
            <person name="Facci M."/>
            <person name="Mitchell J.T."/>
            <person name="Perazzolli M."/>
            <person name="Eldredge G."/>
            <person name="Gatto P."/>
            <person name="Oyzerski R."/>
            <person name="Moretto M."/>
            <person name="Gutin N."/>
            <person name="Stefanini M."/>
            <person name="Chen Y."/>
            <person name="Segala C."/>
            <person name="Davenport C."/>
            <person name="Dematte L."/>
            <person name="Mraz A."/>
            <person name="Battilana J."/>
            <person name="Stormo K."/>
            <person name="Costa F."/>
            <person name="Tao Q."/>
            <person name="Si-Ammour A."/>
            <person name="Harkins T."/>
            <person name="Lackey A."/>
            <person name="Perbost C."/>
            <person name="Taillon B."/>
            <person name="Stella A."/>
            <person name="Solovyev V."/>
            <person name="Fawcett J.A."/>
            <person name="Sterck L."/>
            <person name="Vandepoele K."/>
            <person name="Grando S.M."/>
            <person name="Toppo S."/>
            <person name="Moser C."/>
            <person name="Lanchbury J."/>
            <person name="Bogden R."/>
            <person name="Skolnick M."/>
            <person name="Sgaramella V."/>
            <person name="Bhatnagar S.K."/>
            <person name="Fontana P."/>
            <person name="Gutin A."/>
            <person name="Van de Peer Y."/>
            <person name="Salamini F."/>
            <person name="Viola R."/>
        </authorList>
    </citation>
    <scope>NUCLEOTIDE SEQUENCE</scope>
</reference>
<evidence type="ECO:0000256" key="6">
    <source>
        <dbReference type="ARBA" id="ARBA00022801"/>
    </source>
</evidence>
<evidence type="ECO:0000256" key="3">
    <source>
        <dbReference type="ARBA" id="ARBA00006958"/>
    </source>
</evidence>
<feature type="region of interest" description="Disordered" evidence="8">
    <location>
        <begin position="119"/>
        <end position="168"/>
    </location>
</feature>
<evidence type="ECO:0000256" key="1">
    <source>
        <dbReference type="ARBA" id="ARBA00001968"/>
    </source>
</evidence>
<dbReference type="PANTHER" id="PTHR22930:SF280">
    <property type="entry name" value="OS11G0202600 PROTEIN"/>
    <property type="match status" value="1"/>
</dbReference>
<dbReference type="ExpressionAtlas" id="A5C6X6">
    <property type="expression patterns" value="baseline"/>
</dbReference>
<evidence type="ECO:0000256" key="8">
    <source>
        <dbReference type="SAM" id="MobiDB-lite"/>
    </source>
</evidence>
<dbReference type="GO" id="GO:0004518">
    <property type="term" value="F:nuclease activity"/>
    <property type="evidence" value="ECO:0007669"/>
    <property type="project" value="UniProtKB-KW"/>
</dbReference>
<dbReference type="InterPro" id="IPR058353">
    <property type="entry name" value="DUF8040"/>
</dbReference>